<dbReference type="Proteomes" id="UP001221413">
    <property type="component" value="Unassembled WGS sequence"/>
</dbReference>
<gene>
    <name evidence="2" type="ORF">Dda_7350</name>
</gene>
<organism evidence="2 3">
    <name type="scientific">Drechslerella dactyloides</name>
    <name type="common">Nematode-trapping fungus</name>
    <name type="synonym">Arthrobotrys dactyloides</name>
    <dbReference type="NCBI Taxonomy" id="74499"/>
    <lineage>
        <taxon>Eukaryota</taxon>
        <taxon>Fungi</taxon>
        <taxon>Dikarya</taxon>
        <taxon>Ascomycota</taxon>
        <taxon>Pezizomycotina</taxon>
        <taxon>Orbiliomycetes</taxon>
        <taxon>Orbiliales</taxon>
        <taxon>Orbiliaceae</taxon>
        <taxon>Drechslerella</taxon>
    </lineage>
</organism>
<dbReference type="AlphaFoldDB" id="A0AAD6ITV9"/>
<feature type="compositionally biased region" description="Basic and acidic residues" evidence="1">
    <location>
        <begin position="58"/>
        <end position="75"/>
    </location>
</feature>
<evidence type="ECO:0000313" key="3">
    <source>
        <dbReference type="Proteomes" id="UP001221413"/>
    </source>
</evidence>
<feature type="compositionally biased region" description="Basic and acidic residues" evidence="1">
    <location>
        <begin position="16"/>
        <end position="37"/>
    </location>
</feature>
<feature type="compositionally biased region" description="Polar residues" evidence="1">
    <location>
        <begin position="46"/>
        <end position="55"/>
    </location>
</feature>
<evidence type="ECO:0000313" key="2">
    <source>
        <dbReference type="EMBL" id="KAJ6257565.1"/>
    </source>
</evidence>
<proteinExistence type="predicted"/>
<keyword evidence="3" id="KW-1185">Reference proteome</keyword>
<protein>
    <submittedName>
        <fullName evidence="2">Uncharacterized protein</fullName>
    </submittedName>
</protein>
<dbReference type="EMBL" id="JAQGDS010000010">
    <property type="protein sequence ID" value="KAJ6257565.1"/>
    <property type="molecule type" value="Genomic_DNA"/>
</dbReference>
<sequence>MASRWYRAVDGNHQSSTDKKKGRKQNEQKRRREEVKVKNAVKGGLVNSSKCNPASTAGRDDEQNRKNPEKLTAEN</sequence>
<feature type="region of interest" description="Disordered" evidence="1">
    <location>
        <begin position="1"/>
        <end position="75"/>
    </location>
</feature>
<evidence type="ECO:0000256" key="1">
    <source>
        <dbReference type="SAM" id="MobiDB-lite"/>
    </source>
</evidence>
<name>A0AAD6ITV9_DREDA</name>
<reference evidence="2" key="1">
    <citation type="submission" date="2023-01" db="EMBL/GenBank/DDBJ databases">
        <title>The chitinases involved in constricting ring structure development in the nematode-trapping fungus Drechslerella dactyloides.</title>
        <authorList>
            <person name="Wang R."/>
            <person name="Zhang L."/>
            <person name="Tang P."/>
            <person name="Li S."/>
            <person name="Liang L."/>
        </authorList>
    </citation>
    <scope>NUCLEOTIDE SEQUENCE</scope>
    <source>
        <strain evidence="2">YMF1.00031</strain>
    </source>
</reference>
<comment type="caution">
    <text evidence="2">The sequence shown here is derived from an EMBL/GenBank/DDBJ whole genome shotgun (WGS) entry which is preliminary data.</text>
</comment>
<accession>A0AAD6ITV9</accession>